<evidence type="ECO:0000259" key="5">
    <source>
        <dbReference type="Pfam" id="PF00535"/>
    </source>
</evidence>
<reference evidence="6 7" key="1">
    <citation type="submission" date="2018-08" db="EMBL/GenBank/DDBJ databases">
        <title>Sequencing the genomes of 1000 actinobacteria strains.</title>
        <authorList>
            <person name="Klenk H.-P."/>
        </authorList>
    </citation>
    <scope>NUCLEOTIDE SEQUENCE [LARGE SCALE GENOMIC DNA]</scope>
    <source>
        <strain evidence="6 7">DSM 43927</strain>
    </source>
</reference>
<keyword evidence="7" id="KW-1185">Reference proteome</keyword>
<evidence type="ECO:0000256" key="3">
    <source>
        <dbReference type="ARBA" id="ARBA00022676"/>
    </source>
</evidence>
<dbReference type="GO" id="GO:0016757">
    <property type="term" value="F:glycosyltransferase activity"/>
    <property type="evidence" value="ECO:0007669"/>
    <property type="project" value="UniProtKB-KW"/>
</dbReference>
<comment type="pathway">
    <text evidence="1">Cell wall biogenesis; cell wall polysaccharide biosynthesis.</text>
</comment>
<comment type="caution">
    <text evidence="6">The sequence shown here is derived from an EMBL/GenBank/DDBJ whole genome shotgun (WGS) entry which is preliminary data.</text>
</comment>
<gene>
    <name evidence="6" type="ORF">DFJ69_6680</name>
</gene>
<dbReference type="OrthoDB" id="9787979at2"/>
<evidence type="ECO:0000256" key="2">
    <source>
        <dbReference type="ARBA" id="ARBA00006739"/>
    </source>
</evidence>
<dbReference type="AlphaFoldDB" id="A0A3D9T2K6"/>
<evidence type="ECO:0000313" key="6">
    <source>
        <dbReference type="EMBL" id="REF01081.1"/>
    </source>
</evidence>
<dbReference type="RefSeq" id="WP_116026165.1">
    <property type="nucleotide sequence ID" value="NZ_QTTT01000001.1"/>
</dbReference>
<evidence type="ECO:0000256" key="1">
    <source>
        <dbReference type="ARBA" id="ARBA00004776"/>
    </source>
</evidence>
<proteinExistence type="inferred from homology"/>
<accession>A0A3D9T2K6</accession>
<dbReference type="Pfam" id="PF00535">
    <property type="entry name" value="Glycos_transf_2"/>
    <property type="match status" value="1"/>
</dbReference>
<dbReference type="Proteomes" id="UP000256661">
    <property type="component" value="Unassembled WGS sequence"/>
</dbReference>
<dbReference type="InterPro" id="IPR001173">
    <property type="entry name" value="Glyco_trans_2-like"/>
</dbReference>
<keyword evidence="4 6" id="KW-0808">Transferase</keyword>
<dbReference type="SUPFAM" id="SSF53448">
    <property type="entry name" value="Nucleotide-diphospho-sugar transferases"/>
    <property type="match status" value="1"/>
</dbReference>
<dbReference type="PANTHER" id="PTHR43179:SF12">
    <property type="entry name" value="GALACTOFURANOSYLTRANSFERASE GLFT2"/>
    <property type="match status" value="1"/>
</dbReference>
<dbReference type="Gene3D" id="3.90.550.10">
    <property type="entry name" value="Spore Coat Polysaccharide Biosynthesis Protein SpsA, Chain A"/>
    <property type="match status" value="1"/>
</dbReference>
<dbReference type="InterPro" id="IPR029044">
    <property type="entry name" value="Nucleotide-diphossugar_trans"/>
</dbReference>
<evidence type="ECO:0000313" key="7">
    <source>
        <dbReference type="Proteomes" id="UP000256661"/>
    </source>
</evidence>
<dbReference type="PANTHER" id="PTHR43179">
    <property type="entry name" value="RHAMNOSYLTRANSFERASE WBBL"/>
    <property type="match status" value="1"/>
</dbReference>
<dbReference type="EMBL" id="QTTT01000001">
    <property type="protein sequence ID" value="REF01081.1"/>
    <property type="molecule type" value="Genomic_DNA"/>
</dbReference>
<organism evidence="6 7">
    <name type="scientific">Thermomonospora umbrina</name>
    <dbReference type="NCBI Taxonomy" id="111806"/>
    <lineage>
        <taxon>Bacteria</taxon>
        <taxon>Bacillati</taxon>
        <taxon>Actinomycetota</taxon>
        <taxon>Actinomycetes</taxon>
        <taxon>Streptosporangiales</taxon>
        <taxon>Thermomonosporaceae</taxon>
        <taxon>Thermomonospora</taxon>
    </lineage>
</organism>
<protein>
    <submittedName>
        <fullName evidence="6">GT2 family glycosyltransferase</fullName>
    </submittedName>
</protein>
<feature type="domain" description="Glycosyltransferase 2-like" evidence="5">
    <location>
        <begin position="6"/>
        <end position="162"/>
    </location>
</feature>
<sequence>MDDRLTVVIATRDRRVELLRTLERLTALPEAPAIIVVDNDSSDGTDAAVPAGFPRVRVIRLARNHGAAARTVGARAARTPYVAFSDDDSWWEPGALRRAVEVLEAHPRLGLIAARTLVGPERAEDPINAAMAAGPLPVEGDLPGPRVLGFLACASVVRREAFLEAGGFDRLLFFIGEERMLALELAGRGWDLCYVPDVVAVHEPSSSRPSTGWRRRAELRNSLLTVWMRRPAGVALGETARLAGAAVGDSDARAALAGALRRLPAALARRRPVPRHVEHAVRLVEGAG</sequence>
<keyword evidence="3" id="KW-0328">Glycosyltransferase</keyword>
<evidence type="ECO:0000256" key="4">
    <source>
        <dbReference type="ARBA" id="ARBA00022679"/>
    </source>
</evidence>
<name>A0A3D9T2K6_9ACTN</name>
<comment type="similarity">
    <text evidence="2">Belongs to the glycosyltransferase 2 family.</text>
</comment>